<proteinExistence type="predicted"/>
<gene>
    <name evidence="1" type="ORF">TSUD_160060</name>
</gene>
<keyword evidence="2" id="KW-1185">Reference proteome</keyword>
<dbReference type="EMBL" id="DF973363">
    <property type="protein sequence ID" value="GAU27911.1"/>
    <property type="molecule type" value="Genomic_DNA"/>
</dbReference>
<accession>A0A2Z6M7K6</accession>
<evidence type="ECO:0000313" key="1">
    <source>
        <dbReference type="EMBL" id="GAU27911.1"/>
    </source>
</evidence>
<name>A0A2Z6M7K6_TRISU</name>
<sequence>MVRCGGGASPRVNDGVRNDWVFNNVEGDVEDAVVSIQLISWQWYLNRVATGSCLLHEWVWNPGDYMLQ</sequence>
<evidence type="ECO:0000313" key="2">
    <source>
        <dbReference type="Proteomes" id="UP000242715"/>
    </source>
</evidence>
<reference evidence="2" key="1">
    <citation type="journal article" date="2017" name="Front. Plant Sci.">
        <title>Climate Clever Clovers: New Paradigm to Reduce the Environmental Footprint of Ruminants by Breeding Low Methanogenic Forages Utilizing Haplotype Variation.</title>
        <authorList>
            <person name="Kaur P."/>
            <person name="Appels R."/>
            <person name="Bayer P.E."/>
            <person name="Keeble-Gagnere G."/>
            <person name="Wang J."/>
            <person name="Hirakawa H."/>
            <person name="Shirasawa K."/>
            <person name="Vercoe P."/>
            <person name="Stefanova K."/>
            <person name="Durmic Z."/>
            <person name="Nichols P."/>
            <person name="Revell C."/>
            <person name="Isobe S.N."/>
            <person name="Edwards D."/>
            <person name="Erskine W."/>
        </authorList>
    </citation>
    <scope>NUCLEOTIDE SEQUENCE [LARGE SCALE GENOMIC DNA]</scope>
    <source>
        <strain evidence="2">cv. Daliak</strain>
    </source>
</reference>
<dbReference type="Proteomes" id="UP000242715">
    <property type="component" value="Unassembled WGS sequence"/>
</dbReference>
<organism evidence="1 2">
    <name type="scientific">Trifolium subterraneum</name>
    <name type="common">Subterranean clover</name>
    <dbReference type="NCBI Taxonomy" id="3900"/>
    <lineage>
        <taxon>Eukaryota</taxon>
        <taxon>Viridiplantae</taxon>
        <taxon>Streptophyta</taxon>
        <taxon>Embryophyta</taxon>
        <taxon>Tracheophyta</taxon>
        <taxon>Spermatophyta</taxon>
        <taxon>Magnoliopsida</taxon>
        <taxon>eudicotyledons</taxon>
        <taxon>Gunneridae</taxon>
        <taxon>Pentapetalae</taxon>
        <taxon>rosids</taxon>
        <taxon>fabids</taxon>
        <taxon>Fabales</taxon>
        <taxon>Fabaceae</taxon>
        <taxon>Papilionoideae</taxon>
        <taxon>50 kb inversion clade</taxon>
        <taxon>NPAAA clade</taxon>
        <taxon>Hologalegina</taxon>
        <taxon>IRL clade</taxon>
        <taxon>Trifolieae</taxon>
        <taxon>Trifolium</taxon>
    </lineage>
</organism>
<protein>
    <submittedName>
        <fullName evidence="1">Uncharacterized protein</fullName>
    </submittedName>
</protein>
<dbReference type="AlphaFoldDB" id="A0A2Z6M7K6"/>